<dbReference type="EMBL" id="MN740768">
    <property type="protein sequence ID" value="QHS82447.1"/>
    <property type="molecule type" value="Genomic_DNA"/>
</dbReference>
<dbReference type="AlphaFoldDB" id="A0A6C0ARB6"/>
<organism evidence="1">
    <name type="scientific">viral metagenome</name>
    <dbReference type="NCBI Taxonomy" id="1070528"/>
    <lineage>
        <taxon>unclassified sequences</taxon>
        <taxon>metagenomes</taxon>
        <taxon>organismal metagenomes</taxon>
    </lineage>
</organism>
<accession>A0A6C0ARB6</accession>
<evidence type="ECO:0000313" key="1">
    <source>
        <dbReference type="EMBL" id="QHS82447.1"/>
    </source>
</evidence>
<name>A0A6C0ARB6_9ZZZZ</name>
<reference evidence="1" key="1">
    <citation type="journal article" date="2020" name="Nature">
        <title>Giant virus diversity and host interactions through global metagenomics.</title>
        <authorList>
            <person name="Schulz F."/>
            <person name="Roux S."/>
            <person name="Paez-Espino D."/>
            <person name="Jungbluth S."/>
            <person name="Walsh D.A."/>
            <person name="Denef V.J."/>
            <person name="McMahon K.D."/>
            <person name="Konstantinidis K.T."/>
            <person name="Eloe-Fadrosh E.A."/>
            <person name="Kyrpides N.C."/>
            <person name="Woyke T."/>
        </authorList>
    </citation>
    <scope>NUCLEOTIDE SEQUENCE</scope>
    <source>
        <strain evidence="1">GVMAG-S-1101165-79</strain>
    </source>
</reference>
<proteinExistence type="predicted"/>
<protein>
    <submittedName>
        <fullName evidence="1">Uncharacterized protein</fullName>
    </submittedName>
</protein>
<sequence>MTEPSADCLVLKIEEYDIDNRILDMTLFVLYDKKEHKYIIRGKRNSASMESCTYSFSCEFADELFEFITVVICKKNQWTYALYNYDNLPATSDEITYDFLKNHDSKVYELSGYDRQKFKKAELMSYLRMLRNVFNFYN</sequence>